<accession>A0ABU4RU84</accession>
<evidence type="ECO:0000313" key="3">
    <source>
        <dbReference type="Proteomes" id="UP001274321"/>
    </source>
</evidence>
<gene>
    <name evidence="2" type="ORF">SCD90_14125</name>
</gene>
<proteinExistence type="predicted"/>
<dbReference type="Proteomes" id="UP001274321">
    <property type="component" value="Unassembled WGS sequence"/>
</dbReference>
<name>A0ABU4RU84_9HYPH</name>
<evidence type="ECO:0000256" key="1">
    <source>
        <dbReference type="SAM" id="Phobius"/>
    </source>
</evidence>
<protein>
    <submittedName>
        <fullName evidence="2">YoaK family protein</fullName>
    </submittedName>
</protein>
<keyword evidence="1" id="KW-1133">Transmembrane helix</keyword>
<dbReference type="PANTHER" id="PTHR37314:SF4">
    <property type="entry name" value="UPF0700 TRANSMEMBRANE PROTEIN YOAK"/>
    <property type="match status" value="1"/>
</dbReference>
<keyword evidence="1" id="KW-0812">Transmembrane</keyword>
<keyword evidence="3" id="KW-1185">Reference proteome</keyword>
<evidence type="ECO:0000313" key="2">
    <source>
        <dbReference type="EMBL" id="MDX6807205.1"/>
    </source>
</evidence>
<feature type="transmembrane region" description="Helical" evidence="1">
    <location>
        <begin position="83"/>
        <end position="102"/>
    </location>
</feature>
<keyword evidence="1" id="KW-0472">Membrane</keyword>
<dbReference type="Pfam" id="PF06912">
    <property type="entry name" value="DUF1275"/>
    <property type="match status" value="1"/>
</dbReference>
<dbReference type="EMBL" id="JAXAFJ010000009">
    <property type="protein sequence ID" value="MDX6807205.1"/>
    <property type="molecule type" value="Genomic_DNA"/>
</dbReference>
<dbReference type="RefSeq" id="WP_319845328.1">
    <property type="nucleotide sequence ID" value="NZ_JAXAFJ010000009.1"/>
</dbReference>
<dbReference type="PANTHER" id="PTHR37314">
    <property type="entry name" value="SLR0142 PROTEIN"/>
    <property type="match status" value="1"/>
</dbReference>
<feature type="transmembrane region" description="Helical" evidence="1">
    <location>
        <begin position="56"/>
        <end position="76"/>
    </location>
</feature>
<sequence length="212" mass="21910">MIGYRKRLQVLAIALSALAGYVDAIGFLELGGFFVSFMSGNSTRMAVGLADHAADAWLAAALIATFVTGVVLGSVVSHTSGRYRRAAVLLVVALLLSCGVMLDEIAPAPWAMGAVVLAMGAENAVFQRDGEVSIGVTYMTGTLVKFGQRLAGSFFGGAPFAWLPYLLLWAGLSAGAAAGALIYPHFGLQALWAAAAAAALMAGLTLLLKLEE</sequence>
<comment type="caution">
    <text evidence="2">The sequence shown here is derived from an EMBL/GenBank/DDBJ whole genome shotgun (WGS) entry which is preliminary data.</text>
</comment>
<organism evidence="2 3">
    <name type="scientific">Terrihabitans rhizophilus</name>
    <dbReference type="NCBI Taxonomy" id="3092662"/>
    <lineage>
        <taxon>Bacteria</taxon>
        <taxon>Pseudomonadati</taxon>
        <taxon>Pseudomonadota</taxon>
        <taxon>Alphaproteobacteria</taxon>
        <taxon>Hyphomicrobiales</taxon>
        <taxon>Terrihabitans</taxon>
    </lineage>
</organism>
<dbReference type="InterPro" id="IPR010699">
    <property type="entry name" value="DUF1275"/>
</dbReference>
<reference evidence="2 3" key="1">
    <citation type="submission" date="2023-11" db="EMBL/GenBank/DDBJ databases">
        <authorList>
            <person name="Bao R."/>
        </authorList>
    </citation>
    <scope>NUCLEOTIDE SEQUENCE [LARGE SCALE GENOMIC DNA]</scope>
    <source>
        <strain evidence="2 3">PJ23</strain>
    </source>
</reference>
<feature type="transmembrane region" description="Helical" evidence="1">
    <location>
        <begin position="162"/>
        <end position="183"/>
    </location>
</feature>
<feature type="transmembrane region" description="Helical" evidence="1">
    <location>
        <begin position="190"/>
        <end position="208"/>
    </location>
</feature>